<comment type="similarity">
    <text evidence="1">Belongs to the UPF0162 family.</text>
</comment>
<dbReference type="PANTHER" id="PTHR31350">
    <property type="entry name" value="SI:DKEY-261L7.2"/>
    <property type="match status" value="1"/>
</dbReference>
<evidence type="ECO:0000313" key="3">
    <source>
        <dbReference type="EMBL" id="OGG56240.1"/>
    </source>
</evidence>
<proteinExistence type="inferred from homology"/>
<dbReference type="InterPro" id="IPR032698">
    <property type="entry name" value="SirB1_N"/>
</dbReference>
<gene>
    <name evidence="3" type="ORF">A3F84_10245</name>
</gene>
<dbReference type="Proteomes" id="UP000178606">
    <property type="component" value="Unassembled WGS sequence"/>
</dbReference>
<organism evidence="3 4">
    <name type="scientific">Handelsmanbacteria sp. (strain RIFCSPLOWO2_12_FULL_64_10)</name>
    <dbReference type="NCBI Taxonomy" id="1817868"/>
    <lineage>
        <taxon>Bacteria</taxon>
        <taxon>Candidatus Handelsmaniibacteriota</taxon>
    </lineage>
</organism>
<dbReference type="PANTHER" id="PTHR31350:SF21">
    <property type="entry name" value="F-BOX ONLY PROTEIN 21"/>
    <property type="match status" value="1"/>
</dbReference>
<evidence type="ECO:0000256" key="1">
    <source>
        <dbReference type="ARBA" id="ARBA00007100"/>
    </source>
</evidence>
<accession>A0A1F6D4I3</accession>
<comment type="caution">
    <text evidence="3">The sequence shown here is derived from an EMBL/GenBank/DDBJ whole genome shotgun (WGS) entry which is preliminary data.</text>
</comment>
<name>A0A1F6D4I3_HANXR</name>
<reference evidence="3 4" key="1">
    <citation type="journal article" date="2016" name="Nat. Commun.">
        <title>Thousands of microbial genomes shed light on interconnected biogeochemical processes in an aquifer system.</title>
        <authorList>
            <person name="Anantharaman K."/>
            <person name="Brown C.T."/>
            <person name="Hug L.A."/>
            <person name="Sharon I."/>
            <person name="Castelle C.J."/>
            <person name="Probst A.J."/>
            <person name="Thomas B.C."/>
            <person name="Singh A."/>
            <person name="Wilkins M.J."/>
            <person name="Karaoz U."/>
            <person name="Brodie E.L."/>
            <person name="Williams K.H."/>
            <person name="Hubbard S.S."/>
            <person name="Banfield J.F."/>
        </authorList>
    </citation>
    <scope>NUCLEOTIDE SEQUENCE [LARGE SCALE GENOMIC DNA]</scope>
    <source>
        <strain evidence="4">RIFCSPLOWO2_12_FULL_64_10</strain>
    </source>
</reference>
<feature type="domain" description="Protein SirB1 N-terminal" evidence="2">
    <location>
        <begin position="106"/>
        <end position="249"/>
    </location>
</feature>
<dbReference type="AlphaFoldDB" id="A0A1F6D4I3"/>
<protein>
    <recommendedName>
        <fullName evidence="2">Protein SirB1 N-terminal domain-containing protein</fullName>
    </recommendedName>
</protein>
<evidence type="ECO:0000259" key="2">
    <source>
        <dbReference type="Pfam" id="PF13369"/>
    </source>
</evidence>
<dbReference type="Pfam" id="PF13369">
    <property type="entry name" value="Transglut_core2"/>
    <property type="match status" value="1"/>
</dbReference>
<sequence length="279" mass="31273">MKPLTYRDVQAILSLLTDDDKALVRAVQERLFARGREAVARVRAAASNPQALRAAEVLLRRLEEPPIEAQFEGLSGALDGDVDLEEGAFVIARFGCPWVDVEGCAELLDRMAADVAPRVSAGDHPIHAIRTLNAYLAEEQGFRGGDVSDPDNSFMDRVLERKVGIPITLSAVYLFIGKRLRLPLCGVGMPGRFIVKYEEGDQEIFFDPFYGGRVITKNECREIVTRMGFTFEEGHLARTPSRHILIRMMHNLLQHVYLPGGEEERARRLIEYIQILQGV</sequence>
<dbReference type="EMBL" id="MFKF01000040">
    <property type="protein sequence ID" value="OGG56240.1"/>
    <property type="molecule type" value="Genomic_DNA"/>
</dbReference>
<evidence type="ECO:0000313" key="4">
    <source>
        <dbReference type="Proteomes" id="UP000178606"/>
    </source>
</evidence>